<protein>
    <submittedName>
        <fullName evidence="2">XRE family transcriptional regulator</fullName>
    </submittedName>
</protein>
<dbReference type="SUPFAM" id="SSF47413">
    <property type="entry name" value="lambda repressor-like DNA-binding domains"/>
    <property type="match status" value="1"/>
</dbReference>
<dbReference type="RefSeq" id="WP_052256077.1">
    <property type="nucleotide sequence ID" value="NZ_JAQCSE010000014.1"/>
</dbReference>
<evidence type="ECO:0000259" key="1">
    <source>
        <dbReference type="PROSITE" id="PS50943"/>
    </source>
</evidence>
<reference evidence="2 3" key="1">
    <citation type="submission" date="2017-09" db="EMBL/GenBank/DDBJ databases">
        <title>Genome sequence of Lactobacillus brevis D7.</title>
        <authorList>
            <person name="Kwon M.-S."/>
            <person name="Lim S.K."/>
            <person name="Choi H.-J."/>
        </authorList>
    </citation>
    <scope>NUCLEOTIDE SEQUENCE [LARGE SCALE GENOMIC DNA]</scope>
    <source>
        <strain evidence="2 3">D7</strain>
    </source>
</reference>
<accession>A0A2A3TZJ1</accession>
<feature type="domain" description="HTH cro/C1-type" evidence="1">
    <location>
        <begin position="7"/>
        <end position="66"/>
    </location>
</feature>
<dbReference type="Gene3D" id="1.10.260.40">
    <property type="entry name" value="lambda repressor-like DNA-binding domains"/>
    <property type="match status" value="1"/>
</dbReference>
<dbReference type="EMBL" id="NVYO01000001">
    <property type="protein sequence ID" value="PBQ24119.1"/>
    <property type="molecule type" value="Genomic_DNA"/>
</dbReference>
<dbReference type="AlphaFoldDB" id="A0A2A3TZJ1"/>
<dbReference type="PROSITE" id="PS50943">
    <property type="entry name" value="HTH_CROC1"/>
    <property type="match status" value="1"/>
</dbReference>
<dbReference type="InterPro" id="IPR001387">
    <property type="entry name" value="Cro/C1-type_HTH"/>
</dbReference>
<name>A0A2A3TZJ1_LEVBR</name>
<dbReference type="GO" id="GO:0003677">
    <property type="term" value="F:DNA binding"/>
    <property type="evidence" value="ECO:0007669"/>
    <property type="project" value="InterPro"/>
</dbReference>
<organism evidence="2 3">
    <name type="scientific">Levilactobacillus brevis</name>
    <name type="common">Lactobacillus brevis</name>
    <dbReference type="NCBI Taxonomy" id="1580"/>
    <lineage>
        <taxon>Bacteria</taxon>
        <taxon>Bacillati</taxon>
        <taxon>Bacillota</taxon>
        <taxon>Bacilli</taxon>
        <taxon>Lactobacillales</taxon>
        <taxon>Lactobacillaceae</taxon>
        <taxon>Levilactobacillus</taxon>
    </lineage>
</organism>
<gene>
    <name evidence="2" type="ORF">CNR29_08820</name>
</gene>
<dbReference type="Proteomes" id="UP000217918">
    <property type="component" value="Unassembled WGS sequence"/>
</dbReference>
<dbReference type="SMART" id="SM00530">
    <property type="entry name" value="HTH_XRE"/>
    <property type="match status" value="1"/>
</dbReference>
<dbReference type="CDD" id="cd00093">
    <property type="entry name" value="HTH_XRE"/>
    <property type="match status" value="1"/>
</dbReference>
<evidence type="ECO:0000313" key="2">
    <source>
        <dbReference type="EMBL" id="PBQ24119.1"/>
    </source>
</evidence>
<dbReference type="InterPro" id="IPR010982">
    <property type="entry name" value="Lambda_DNA-bd_dom_sf"/>
</dbReference>
<proteinExistence type="predicted"/>
<dbReference type="OrthoDB" id="9805856at2"/>
<evidence type="ECO:0000313" key="3">
    <source>
        <dbReference type="Proteomes" id="UP000217918"/>
    </source>
</evidence>
<dbReference type="Pfam" id="PF12844">
    <property type="entry name" value="HTH_19"/>
    <property type="match status" value="1"/>
</dbReference>
<comment type="caution">
    <text evidence="2">The sequence shown here is derived from an EMBL/GenBank/DDBJ whole genome shotgun (WGS) entry which is preliminary data.</text>
</comment>
<sequence length="141" mass="15885">MTLFERVKETAKKRGYSLAELSRRAGIGQKSIYTWKPSKTYPNGVTPSREVLEKVSNELNVSVDYLLSGEEQKNETTKKVNIEELLDGTAMLTDRDGELTDSDRAALRALISTYLQSTEGRQRLKKYSNMELDDSGENGDD</sequence>